<evidence type="ECO:0000313" key="5">
    <source>
        <dbReference type="Proteomes" id="UP000286947"/>
    </source>
</evidence>
<keyword evidence="1" id="KW-0805">Transcription regulation</keyword>
<evidence type="ECO:0000256" key="3">
    <source>
        <dbReference type="ARBA" id="ARBA00023170"/>
    </source>
</evidence>
<dbReference type="EMBL" id="PQSP01000002">
    <property type="protein sequence ID" value="RUS67437.1"/>
    <property type="molecule type" value="Genomic_DNA"/>
</dbReference>
<name>A0A433SFB5_9BURK</name>
<accession>A0A433SFB5</accession>
<dbReference type="Proteomes" id="UP000286947">
    <property type="component" value="Unassembled WGS sequence"/>
</dbReference>
<dbReference type="RefSeq" id="WP_126979469.1">
    <property type="nucleotide sequence ID" value="NZ_PQSP01000002.1"/>
</dbReference>
<comment type="caution">
    <text evidence="4">The sequence shown here is derived from an EMBL/GenBank/DDBJ whole genome shotgun (WGS) entry which is preliminary data.</text>
</comment>
<organism evidence="4 5">
    <name type="scientific">Saezia sanguinis</name>
    <dbReference type="NCBI Taxonomy" id="1965230"/>
    <lineage>
        <taxon>Bacteria</taxon>
        <taxon>Pseudomonadati</taxon>
        <taxon>Pseudomonadota</taxon>
        <taxon>Betaproteobacteria</taxon>
        <taxon>Burkholderiales</taxon>
        <taxon>Saeziaceae</taxon>
        <taxon>Saezia</taxon>
    </lineage>
</organism>
<evidence type="ECO:0000256" key="2">
    <source>
        <dbReference type="ARBA" id="ARBA00023163"/>
    </source>
</evidence>
<dbReference type="InterPro" id="IPR035500">
    <property type="entry name" value="NHR-like_dom_sf"/>
</dbReference>
<evidence type="ECO:0000256" key="1">
    <source>
        <dbReference type="ARBA" id="ARBA00023015"/>
    </source>
</evidence>
<reference evidence="4 5" key="1">
    <citation type="submission" date="2018-01" db="EMBL/GenBank/DDBJ databases">
        <title>Saezia sanguinis gen. nov., sp. nov., in the order Burkholderiales isolated from human blood.</title>
        <authorList>
            <person name="Medina-Pascual M.J."/>
            <person name="Valdezate S."/>
            <person name="Monzon S."/>
            <person name="Cuesta I."/>
            <person name="Carrasco G."/>
            <person name="Villalon P."/>
            <person name="Saez-Nieto J.A."/>
        </authorList>
    </citation>
    <scope>NUCLEOTIDE SEQUENCE [LARGE SCALE GENOMIC DNA]</scope>
    <source>
        <strain evidence="4 5">CNM695-12</strain>
    </source>
</reference>
<dbReference type="AlphaFoldDB" id="A0A433SFB5"/>
<gene>
    <name evidence="4" type="ORF">CUZ56_01382</name>
</gene>
<sequence length="242" mass="27725">MRKTKHYYEGTGLLKLAAITPVITALFSPYNLNKATSAQDKTTIAINRKFDNPTWNDVFMNLTALAQSLGYQPDSNTHAEPIHCLSFFTRHFDVKSLDTEYLHIFCEDCEPDMQPTLEELFELATHFNDGHNLQSIMFSGVHHCNEPEFGAFHGECIFISHGMTRWLSTENICEYMNGVMTKFALQDLDFMDHLCLALFCELQDALYSLHDQKLIQTVQLKLIAALKNPQELLQRLTDPNDD</sequence>
<proteinExistence type="predicted"/>
<keyword evidence="5" id="KW-1185">Reference proteome</keyword>
<keyword evidence="2" id="KW-0804">Transcription</keyword>
<keyword evidence="3" id="KW-0675">Receptor</keyword>
<protein>
    <submittedName>
        <fullName evidence="4">Uncharacterized protein</fullName>
    </submittedName>
</protein>
<evidence type="ECO:0000313" key="4">
    <source>
        <dbReference type="EMBL" id="RUS67437.1"/>
    </source>
</evidence>
<dbReference type="SUPFAM" id="SSF48508">
    <property type="entry name" value="Nuclear receptor ligand-binding domain"/>
    <property type="match status" value="1"/>
</dbReference>